<reference evidence="2" key="2">
    <citation type="submission" date="2020-09" db="EMBL/GenBank/DDBJ databases">
        <authorList>
            <person name="Sun Q."/>
            <person name="Ohkuma M."/>
        </authorList>
    </citation>
    <scope>NUCLEOTIDE SEQUENCE</scope>
    <source>
        <strain evidence="2">JCM 3313</strain>
    </source>
</reference>
<dbReference type="EMBL" id="BMRG01000003">
    <property type="protein sequence ID" value="GGP50650.1"/>
    <property type="molecule type" value="Genomic_DNA"/>
</dbReference>
<evidence type="ECO:0000313" key="2">
    <source>
        <dbReference type="EMBL" id="GGP50650.1"/>
    </source>
</evidence>
<sequence length="769" mass="85444">MGPPHTGPAHTTPPQAGPSHAGPPNQRGPQGPGPRPNNPAPPPRPRGADGPSVPPPRPHPHGPTPHDRGGAPGVPHRDPNTTPPPRRPDGVPQQYRDPYDAPPPRHTPDGPPAPRRAPDAGPPHRNEPDAAPPAHRDADAPTPRRDPDSDPTPHSDTPHSDTPHHDADRPSIDEAHARHGETTPAGISHHRGDGDMGDLPQRVPHDPRYFTADVHITPDGRARIGNHTYSPEEYGDLLRRNGWDGRTPIRLIGCDAGSNDFANRLSRHTNADVLAPTKPAWTDSNGRVYTSDAEIGPDGTRRPKIPPNGEWETHRPDGTRTKAGEDGFVPGTHDKDKSDLDPSDARDRGKGDDSWRREVGEKSGLTPEQKLRDNDYMRKHFHLRKTGDRWELVINPSKSVDIDGKSVKSVDVPPGWRPPDGHNIRAVDFSELDVKFKDDRPPALPAEFHGPLRDHRGQVDPALVQQNQDLIDRRRQAIEEARQAPDGTPEYKEAQHRASQLGEQLGERGGEQFMDDHYPGATRVDPGLGGGNRFDMVHRLDDGRFVILECKGPYATRDAAWSLDGNWVEQGHPDYFEKKIHDMLNAKLSRAGEANMRKDLAAEGKTPDQIDQAIADHKTKLEQEREMARQLDEARRPQALAAHVRENFGISEAEIDRHLRETGDDRVKRMTDAEFQDYKAKVGYDKFYQHKVEELRSPQRGAAPDTEPKSPQELAADQQQADRLEHLRRHGLVEYHLVTAKTTGSGANEQYNGYVSDEFIMDWQQSAKV</sequence>
<feature type="compositionally biased region" description="Pro residues" evidence="1">
    <location>
        <begin position="52"/>
        <end position="63"/>
    </location>
</feature>
<dbReference type="InterPro" id="IPR049762">
    <property type="entry name" value="PoNe_dom"/>
</dbReference>
<feature type="compositionally biased region" description="Pro residues" evidence="1">
    <location>
        <begin position="31"/>
        <end position="45"/>
    </location>
</feature>
<evidence type="ECO:0000256" key="1">
    <source>
        <dbReference type="SAM" id="MobiDB-lite"/>
    </source>
</evidence>
<feature type="compositionally biased region" description="Low complexity" evidence="1">
    <location>
        <begin position="7"/>
        <end position="29"/>
    </location>
</feature>
<feature type="compositionally biased region" description="Pro residues" evidence="1">
    <location>
        <begin position="100"/>
        <end position="115"/>
    </location>
</feature>
<feature type="region of interest" description="Disordered" evidence="1">
    <location>
        <begin position="695"/>
        <end position="720"/>
    </location>
</feature>
<feature type="compositionally biased region" description="Basic and acidic residues" evidence="1">
    <location>
        <begin position="64"/>
        <end position="79"/>
    </location>
</feature>
<feature type="compositionally biased region" description="Basic and acidic residues" evidence="1">
    <location>
        <begin position="311"/>
        <end position="325"/>
    </location>
</feature>
<feature type="region of interest" description="Disordered" evidence="1">
    <location>
        <begin position="1"/>
        <end position="205"/>
    </location>
</feature>
<dbReference type="CDD" id="cd20739">
    <property type="entry name" value="PoNe_DUF637"/>
    <property type="match status" value="1"/>
</dbReference>
<name>A0A918AJN3_9PSEU</name>
<feature type="region of interest" description="Disordered" evidence="1">
    <location>
        <begin position="276"/>
        <end position="373"/>
    </location>
</feature>
<organism evidence="2 3">
    <name type="scientific">Saccharothrix coeruleofusca</name>
    <dbReference type="NCBI Taxonomy" id="33919"/>
    <lineage>
        <taxon>Bacteria</taxon>
        <taxon>Bacillati</taxon>
        <taxon>Actinomycetota</taxon>
        <taxon>Actinomycetes</taxon>
        <taxon>Pseudonocardiales</taxon>
        <taxon>Pseudonocardiaceae</taxon>
        <taxon>Saccharothrix</taxon>
    </lineage>
</organism>
<evidence type="ECO:0000313" key="3">
    <source>
        <dbReference type="Proteomes" id="UP000639606"/>
    </source>
</evidence>
<dbReference type="Proteomes" id="UP000639606">
    <property type="component" value="Unassembled WGS sequence"/>
</dbReference>
<accession>A0A918AJN3</accession>
<feature type="compositionally biased region" description="Basic and acidic residues" evidence="1">
    <location>
        <begin position="332"/>
        <end position="361"/>
    </location>
</feature>
<keyword evidence="3" id="KW-1185">Reference proteome</keyword>
<gene>
    <name evidence="2" type="ORF">GCM10010185_23700</name>
</gene>
<reference evidence="2" key="1">
    <citation type="journal article" date="2014" name="Int. J. Syst. Evol. Microbiol.">
        <title>Complete genome sequence of Corynebacterium casei LMG S-19264T (=DSM 44701T), isolated from a smear-ripened cheese.</title>
        <authorList>
            <consortium name="US DOE Joint Genome Institute (JGI-PGF)"/>
            <person name="Walter F."/>
            <person name="Albersmeier A."/>
            <person name="Kalinowski J."/>
            <person name="Ruckert C."/>
        </authorList>
    </citation>
    <scope>NUCLEOTIDE SEQUENCE</scope>
    <source>
        <strain evidence="2">JCM 3313</strain>
    </source>
</reference>
<feature type="compositionally biased region" description="Basic and acidic residues" evidence="1">
    <location>
        <begin position="116"/>
        <end position="181"/>
    </location>
</feature>
<protein>
    <submittedName>
        <fullName evidence="2">Uncharacterized protein</fullName>
    </submittedName>
</protein>
<proteinExistence type="predicted"/>
<comment type="caution">
    <text evidence="2">The sequence shown here is derived from an EMBL/GenBank/DDBJ whole genome shotgun (WGS) entry which is preliminary data.</text>
</comment>
<dbReference type="AlphaFoldDB" id="A0A918AJN3"/>